<reference evidence="2 3" key="1">
    <citation type="submission" date="2024-05" db="EMBL/GenBank/DDBJ databases">
        <title>A draft genome resource for the thread blight pathogen Marasmius tenuissimus strain MS-2.</title>
        <authorList>
            <person name="Yulfo-Soto G.E."/>
            <person name="Baruah I.K."/>
            <person name="Amoako-Attah I."/>
            <person name="Bukari Y."/>
            <person name="Meinhardt L.W."/>
            <person name="Bailey B.A."/>
            <person name="Cohen S.P."/>
        </authorList>
    </citation>
    <scope>NUCLEOTIDE SEQUENCE [LARGE SCALE GENOMIC DNA]</scope>
    <source>
        <strain evidence="2 3">MS-2</strain>
    </source>
</reference>
<organism evidence="2 3">
    <name type="scientific">Marasmius tenuissimus</name>
    <dbReference type="NCBI Taxonomy" id="585030"/>
    <lineage>
        <taxon>Eukaryota</taxon>
        <taxon>Fungi</taxon>
        <taxon>Dikarya</taxon>
        <taxon>Basidiomycota</taxon>
        <taxon>Agaricomycotina</taxon>
        <taxon>Agaricomycetes</taxon>
        <taxon>Agaricomycetidae</taxon>
        <taxon>Agaricales</taxon>
        <taxon>Marasmiineae</taxon>
        <taxon>Marasmiaceae</taxon>
        <taxon>Marasmius</taxon>
    </lineage>
</organism>
<comment type="caution">
    <text evidence="2">The sequence shown here is derived from an EMBL/GenBank/DDBJ whole genome shotgun (WGS) entry which is preliminary data.</text>
</comment>
<dbReference type="EMBL" id="JBBXMP010000003">
    <property type="protein sequence ID" value="KAL0071551.1"/>
    <property type="molecule type" value="Genomic_DNA"/>
</dbReference>
<name>A0ABR3ADT7_9AGAR</name>
<keyword evidence="3" id="KW-1185">Reference proteome</keyword>
<feature type="region of interest" description="Disordered" evidence="1">
    <location>
        <begin position="1"/>
        <end position="57"/>
    </location>
</feature>
<dbReference type="Proteomes" id="UP001437256">
    <property type="component" value="Unassembled WGS sequence"/>
</dbReference>
<protein>
    <submittedName>
        <fullName evidence="2">Uncharacterized protein</fullName>
    </submittedName>
</protein>
<accession>A0ABR3ADT7</accession>
<evidence type="ECO:0000256" key="1">
    <source>
        <dbReference type="SAM" id="MobiDB-lite"/>
    </source>
</evidence>
<gene>
    <name evidence="2" type="ORF">AAF712_001408</name>
</gene>
<evidence type="ECO:0000313" key="3">
    <source>
        <dbReference type="Proteomes" id="UP001437256"/>
    </source>
</evidence>
<sequence length="189" mass="20603">MGSASSKAARKLPKRSEVPSWTASRPAPPRSNVETRNGRPLASETKDEAITQDARDPHLLANLNRLGPVNVNQPPQLMRTANVEKSRQLLESRLRADQEASSSIPARNRVSAPTLSTLLDRRKSARTQEEVDALVQKYGIDPAKFGAVSRYVNSPSIQGGSTLRTVGKDGEENVSVLAVWVEPPYAARI</sequence>
<proteinExistence type="predicted"/>
<feature type="compositionally biased region" description="Basic and acidic residues" evidence="1">
    <location>
        <begin position="44"/>
        <end position="57"/>
    </location>
</feature>
<evidence type="ECO:0000313" key="2">
    <source>
        <dbReference type="EMBL" id="KAL0071551.1"/>
    </source>
</evidence>